<dbReference type="PANTHER" id="PTHR30448:SF0">
    <property type="entry name" value="RNASE ADAPTER PROTEIN RAPZ"/>
    <property type="match status" value="1"/>
</dbReference>
<evidence type="ECO:0000256" key="3">
    <source>
        <dbReference type="ARBA" id="ARBA00023134"/>
    </source>
</evidence>
<comment type="caution">
    <text evidence="4">Lacks conserved residue(s) required for the propagation of feature annotation.</text>
</comment>
<name>A0A0W8I7R5_9MICO</name>
<dbReference type="InterPro" id="IPR027417">
    <property type="entry name" value="P-loop_NTPase"/>
</dbReference>
<dbReference type="GO" id="GO:0005525">
    <property type="term" value="F:GTP binding"/>
    <property type="evidence" value="ECO:0007669"/>
    <property type="project" value="UniProtKB-UniRule"/>
</dbReference>
<gene>
    <name evidence="7" type="ORF">AVL62_03475</name>
</gene>
<evidence type="ECO:0000313" key="7">
    <source>
        <dbReference type="EMBL" id="KUG54495.1"/>
    </source>
</evidence>
<evidence type="ECO:0000313" key="8">
    <source>
        <dbReference type="Proteomes" id="UP000054837"/>
    </source>
</evidence>
<feature type="domain" description="RapZ C-terminal" evidence="6">
    <location>
        <begin position="154"/>
        <end position="275"/>
    </location>
</feature>
<keyword evidence="8" id="KW-1185">Reference proteome</keyword>
<keyword evidence="2 4" id="KW-0067">ATP-binding</keyword>
<keyword evidence="1 4" id="KW-0547">Nucleotide-binding</keyword>
<dbReference type="Pfam" id="PF03668">
    <property type="entry name" value="RapZ-like_N"/>
    <property type="match status" value="1"/>
</dbReference>
<dbReference type="AlphaFoldDB" id="A0A0W8I7R5"/>
<reference evidence="7 8" key="1">
    <citation type="submission" date="2015-12" db="EMBL/GenBank/DDBJ databases">
        <title>Serinicoccus chungangenesis strain CD08_5 genome sequencing and assembly.</title>
        <authorList>
            <person name="Chander A.M."/>
            <person name="Kaur G."/>
            <person name="Nair G.R."/>
            <person name="Dhawan D.K."/>
            <person name="Kochhar R.K."/>
            <person name="Mayilraj S."/>
            <person name="Bhadada S.K."/>
        </authorList>
    </citation>
    <scope>NUCLEOTIDE SEQUENCE [LARGE SCALE GENOMIC DNA]</scope>
    <source>
        <strain evidence="7 8">CD08_5</strain>
    </source>
</reference>
<keyword evidence="3 4" id="KW-0342">GTP-binding</keyword>
<dbReference type="PANTHER" id="PTHR30448">
    <property type="entry name" value="RNASE ADAPTER PROTEIN RAPZ"/>
    <property type="match status" value="1"/>
</dbReference>
<dbReference type="HAMAP" id="MF_00636">
    <property type="entry name" value="RapZ_like"/>
    <property type="match status" value="1"/>
</dbReference>
<comment type="caution">
    <text evidence="7">The sequence shown here is derived from an EMBL/GenBank/DDBJ whole genome shotgun (WGS) entry which is preliminary data.</text>
</comment>
<feature type="binding site" evidence="4">
    <location>
        <begin position="50"/>
        <end position="53"/>
    </location>
    <ligand>
        <name>GTP</name>
        <dbReference type="ChEBI" id="CHEBI:37565"/>
    </ligand>
</feature>
<protein>
    <submittedName>
        <fullName evidence="7">GlmZ(SRNA)-inactivating NTPase</fullName>
    </submittedName>
</protein>
<evidence type="ECO:0000256" key="4">
    <source>
        <dbReference type="HAMAP-Rule" id="MF_00636"/>
    </source>
</evidence>
<dbReference type="GO" id="GO:0005524">
    <property type="term" value="F:ATP binding"/>
    <property type="evidence" value="ECO:0007669"/>
    <property type="project" value="UniProtKB-UniRule"/>
</dbReference>
<dbReference type="EMBL" id="LQBL01000027">
    <property type="protein sequence ID" value="KUG54495.1"/>
    <property type="molecule type" value="Genomic_DNA"/>
</dbReference>
<evidence type="ECO:0000259" key="5">
    <source>
        <dbReference type="Pfam" id="PF03668"/>
    </source>
</evidence>
<dbReference type="PIRSF" id="PIRSF005052">
    <property type="entry name" value="P-loopkin"/>
    <property type="match status" value="1"/>
</dbReference>
<feature type="domain" description="RapZ-like N-terminal" evidence="5">
    <location>
        <begin position="1"/>
        <end position="146"/>
    </location>
</feature>
<dbReference type="Proteomes" id="UP000054837">
    <property type="component" value="Unassembled WGS sequence"/>
</dbReference>
<sequence>MSGAGRTTAGDVLEDRGWYVVDNLPPSMMVHLMDATADDPQRQRVAVVVDVRSRDFTSELSVALETLGERGWRPRVVFVDSSDETLVRRFEAVRRPHPLQGEGLLLDGIRRERRMLGDLRSDADLVLDTSSYNVHELSAKIDALLNVDADVRLRLAVMAFGFKYGIPLDADVVLDLRFLPNPYWVPELRPHTGKEAAVRDFVLGSDLAQSFVEHAAQMLRTAMQGYLAEGRRYVTVAVGCTGGKHRSVATAEELARRLAHLEESGVQLSTFHRDLGRE</sequence>
<dbReference type="NCBIfam" id="NF003828">
    <property type="entry name" value="PRK05416.1"/>
    <property type="match status" value="1"/>
</dbReference>
<evidence type="ECO:0000256" key="1">
    <source>
        <dbReference type="ARBA" id="ARBA00022741"/>
    </source>
</evidence>
<proteinExistence type="inferred from homology"/>
<dbReference type="Pfam" id="PF22740">
    <property type="entry name" value="PapZ_C"/>
    <property type="match status" value="1"/>
</dbReference>
<organism evidence="7 8">
    <name type="scientific">Serinicoccus chungangensis</name>
    <dbReference type="NCBI Taxonomy" id="767452"/>
    <lineage>
        <taxon>Bacteria</taxon>
        <taxon>Bacillati</taxon>
        <taxon>Actinomycetota</taxon>
        <taxon>Actinomycetes</taxon>
        <taxon>Micrococcales</taxon>
        <taxon>Ornithinimicrobiaceae</taxon>
        <taxon>Serinicoccus</taxon>
    </lineage>
</organism>
<dbReference type="InterPro" id="IPR005337">
    <property type="entry name" value="RapZ-like"/>
</dbReference>
<dbReference type="SUPFAM" id="SSF52540">
    <property type="entry name" value="P-loop containing nucleoside triphosphate hydrolases"/>
    <property type="match status" value="1"/>
</dbReference>
<dbReference type="InterPro" id="IPR053931">
    <property type="entry name" value="RapZ_C"/>
</dbReference>
<accession>A0A0W8I7R5</accession>
<evidence type="ECO:0000256" key="2">
    <source>
        <dbReference type="ARBA" id="ARBA00022840"/>
    </source>
</evidence>
<dbReference type="InterPro" id="IPR053930">
    <property type="entry name" value="RapZ-like_N"/>
</dbReference>
<evidence type="ECO:0000259" key="6">
    <source>
        <dbReference type="Pfam" id="PF22740"/>
    </source>
</evidence>
<dbReference type="STRING" id="767452.AVL62_03475"/>